<dbReference type="Pfam" id="PF01894">
    <property type="entry name" value="YjbQ"/>
    <property type="match status" value="1"/>
</dbReference>
<sequence>MRNGNGNGHNGKHNGNGNGTRAEGKHLLEMLHILRERERTGIEVISDMVIPAYRTVVYQKRPLQCGVPSKETIEAMAIHMSEEELARISGKMRFIADPVVQDVGSVPDGVIKRKEQPLDTGLAMVTAVAANTGLAFIESEPGHKEDLQRIILGDLDPTGLLARKHSQVIPFNGRKIEVGTWQKLNYIDPAAVEHPEDPMCFYVTIFGSTDHVLRIWEIRNGSPTAAKDITEDVEKVVEGLGVKNGVAVVFGMHTTIGTALMKPENVDNMIHLLNTVAPNDLDPNLRVPYQHHLNVNDGNGHSHIQSLLMGTTVLMPVKDGKVNVGERRIMAFDFDDNQAPRERGFTITVIKDNSEERSLLRE</sequence>
<proteinExistence type="inferred from homology"/>
<dbReference type="PANTHER" id="PTHR30615:SF8">
    <property type="entry name" value="UPF0047 PROTEIN C4A8.02C"/>
    <property type="match status" value="1"/>
</dbReference>
<comment type="caution">
    <text evidence="3">The sequence shown here is derived from an EMBL/GenBank/DDBJ whole genome shotgun (WGS) entry which is preliminary data.</text>
</comment>
<feature type="region of interest" description="Disordered" evidence="2">
    <location>
        <begin position="1"/>
        <end position="22"/>
    </location>
</feature>
<accession>A0A8J7YUP8</accession>
<dbReference type="InterPro" id="IPR035917">
    <property type="entry name" value="YjbQ-like_sf"/>
</dbReference>
<reference evidence="3" key="1">
    <citation type="submission" date="2021-05" db="EMBL/GenBank/DDBJ databases">
        <title>Genomic insights into ecological role and evolution of a novel Thermoplasmata order Candidatus Sysuiplasmatales.</title>
        <authorList>
            <person name="Yuan Y."/>
        </authorList>
    </citation>
    <scope>NUCLEOTIDE SEQUENCE</scope>
    <source>
        <strain evidence="3">TUT19-bin139</strain>
    </source>
</reference>
<organism evidence="3 4">
    <name type="scientific">Candidatus Sysuiplasma superficiale</name>
    <dbReference type="NCBI Taxonomy" id="2823368"/>
    <lineage>
        <taxon>Archaea</taxon>
        <taxon>Methanobacteriati</taxon>
        <taxon>Thermoplasmatota</taxon>
        <taxon>Thermoplasmata</taxon>
        <taxon>Candidatus Sysuiplasmatales</taxon>
        <taxon>Candidatus Sysuiplasmataceae</taxon>
        <taxon>Candidatus Sysuiplasma</taxon>
    </lineage>
</organism>
<dbReference type="InterPro" id="IPR001602">
    <property type="entry name" value="UPF0047_YjbQ-like"/>
</dbReference>
<dbReference type="Proteomes" id="UP000750197">
    <property type="component" value="Unassembled WGS sequence"/>
</dbReference>
<evidence type="ECO:0000256" key="2">
    <source>
        <dbReference type="SAM" id="MobiDB-lite"/>
    </source>
</evidence>
<name>A0A8J7YUP8_9ARCH</name>
<dbReference type="AlphaFoldDB" id="A0A8J7YUP8"/>
<dbReference type="Gene3D" id="2.60.120.460">
    <property type="entry name" value="YjbQ-like"/>
    <property type="match status" value="1"/>
</dbReference>
<dbReference type="EMBL" id="JAHEAC010000148">
    <property type="protein sequence ID" value="MBX8645029.1"/>
    <property type="molecule type" value="Genomic_DNA"/>
</dbReference>
<evidence type="ECO:0000313" key="4">
    <source>
        <dbReference type="Proteomes" id="UP000750197"/>
    </source>
</evidence>
<feature type="compositionally biased region" description="Gly residues" evidence="2">
    <location>
        <begin position="1"/>
        <end position="18"/>
    </location>
</feature>
<evidence type="ECO:0000256" key="1">
    <source>
        <dbReference type="ARBA" id="ARBA00005534"/>
    </source>
</evidence>
<dbReference type="PANTHER" id="PTHR30615">
    <property type="entry name" value="UNCHARACTERIZED PROTEIN YJBQ-RELATED"/>
    <property type="match status" value="1"/>
</dbReference>
<protein>
    <submittedName>
        <fullName evidence="3">YjbQ family protein</fullName>
    </submittedName>
</protein>
<comment type="similarity">
    <text evidence="1">Belongs to the UPF0047 family.</text>
</comment>
<evidence type="ECO:0000313" key="3">
    <source>
        <dbReference type="EMBL" id="MBX8645029.1"/>
    </source>
</evidence>
<gene>
    <name evidence="3" type="ORF">KIY12_09995</name>
</gene>
<dbReference type="SUPFAM" id="SSF111038">
    <property type="entry name" value="YjbQ-like"/>
    <property type="match status" value="2"/>
</dbReference>